<keyword evidence="1" id="KW-0812">Transmembrane</keyword>
<feature type="transmembrane region" description="Helical" evidence="1">
    <location>
        <begin position="153"/>
        <end position="170"/>
    </location>
</feature>
<dbReference type="Proteomes" id="UP000807353">
    <property type="component" value="Unassembled WGS sequence"/>
</dbReference>
<dbReference type="AlphaFoldDB" id="A0A9P5XWF6"/>
<keyword evidence="1" id="KW-0472">Membrane</keyword>
<evidence type="ECO:0000313" key="3">
    <source>
        <dbReference type="Proteomes" id="UP000807353"/>
    </source>
</evidence>
<protein>
    <submittedName>
        <fullName evidence="2">Uncharacterized protein</fullName>
    </submittedName>
</protein>
<feature type="non-terminal residue" evidence="2">
    <location>
        <position position="1"/>
    </location>
</feature>
<feature type="transmembrane region" description="Helical" evidence="1">
    <location>
        <begin position="105"/>
        <end position="127"/>
    </location>
</feature>
<accession>A0A9P5XWF6</accession>
<name>A0A9P5XWF6_9AGAR</name>
<keyword evidence="1" id="KW-1133">Transmembrane helix</keyword>
<dbReference type="EMBL" id="MU150357">
    <property type="protein sequence ID" value="KAF9457827.1"/>
    <property type="molecule type" value="Genomic_DNA"/>
</dbReference>
<sequence length="239" mass="26936">TSRVTVAGTCLHSLALVATGFRAAHRWRRAKFFWDDIWALVAAALNSILLITLWVRAHTRSQSFEVSVGLLIQWRLHSSSCPRAARASIACSILRLLPPCRTKKFVLGMIGWFAITFTVLFVQRIWWCGSNKVWTDDCPCWTPFIIEKLCTDVIANVMLVVVPVFMLWNSTLPKGPCWMIRVVFATSITVTACSATHAVYVLGDNRVLEGFTAHFEVPVTVMICNLLVIVTFCYRALRN</sequence>
<feature type="transmembrane region" description="Helical" evidence="1">
    <location>
        <begin position="182"/>
        <end position="203"/>
    </location>
</feature>
<keyword evidence="3" id="KW-1185">Reference proteome</keyword>
<feature type="non-terminal residue" evidence="2">
    <location>
        <position position="239"/>
    </location>
</feature>
<comment type="caution">
    <text evidence="2">The sequence shown here is derived from an EMBL/GenBank/DDBJ whole genome shotgun (WGS) entry which is preliminary data.</text>
</comment>
<organism evidence="2 3">
    <name type="scientific">Collybia nuda</name>
    <dbReference type="NCBI Taxonomy" id="64659"/>
    <lineage>
        <taxon>Eukaryota</taxon>
        <taxon>Fungi</taxon>
        <taxon>Dikarya</taxon>
        <taxon>Basidiomycota</taxon>
        <taxon>Agaricomycotina</taxon>
        <taxon>Agaricomycetes</taxon>
        <taxon>Agaricomycetidae</taxon>
        <taxon>Agaricales</taxon>
        <taxon>Tricholomatineae</taxon>
        <taxon>Clitocybaceae</taxon>
        <taxon>Collybia</taxon>
    </lineage>
</organism>
<proteinExistence type="predicted"/>
<evidence type="ECO:0000256" key="1">
    <source>
        <dbReference type="SAM" id="Phobius"/>
    </source>
</evidence>
<feature type="transmembrane region" description="Helical" evidence="1">
    <location>
        <begin position="215"/>
        <end position="237"/>
    </location>
</feature>
<reference evidence="2" key="1">
    <citation type="submission" date="2020-11" db="EMBL/GenBank/DDBJ databases">
        <authorList>
            <consortium name="DOE Joint Genome Institute"/>
            <person name="Ahrendt S."/>
            <person name="Riley R."/>
            <person name="Andreopoulos W."/>
            <person name="Labutti K."/>
            <person name="Pangilinan J."/>
            <person name="Ruiz-Duenas F.J."/>
            <person name="Barrasa J.M."/>
            <person name="Sanchez-Garcia M."/>
            <person name="Camarero S."/>
            <person name="Miyauchi S."/>
            <person name="Serrano A."/>
            <person name="Linde D."/>
            <person name="Babiker R."/>
            <person name="Drula E."/>
            <person name="Ayuso-Fernandez I."/>
            <person name="Pacheco R."/>
            <person name="Padilla G."/>
            <person name="Ferreira P."/>
            <person name="Barriuso J."/>
            <person name="Kellner H."/>
            <person name="Castanera R."/>
            <person name="Alfaro M."/>
            <person name="Ramirez L."/>
            <person name="Pisabarro A.G."/>
            <person name="Kuo A."/>
            <person name="Tritt A."/>
            <person name="Lipzen A."/>
            <person name="He G."/>
            <person name="Yan M."/>
            <person name="Ng V."/>
            <person name="Cullen D."/>
            <person name="Martin F."/>
            <person name="Rosso M.-N."/>
            <person name="Henrissat B."/>
            <person name="Hibbett D."/>
            <person name="Martinez A.T."/>
            <person name="Grigoriev I.V."/>
        </authorList>
    </citation>
    <scope>NUCLEOTIDE SEQUENCE</scope>
    <source>
        <strain evidence="2">CBS 247.69</strain>
    </source>
</reference>
<gene>
    <name evidence="2" type="ORF">BDZ94DRAFT_1146471</name>
</gene>
<evidence type="ECO:0000313" key="2">
    <source>
        <dbReference type="EMBL" id="KAF9457827.1"/>
    </source>
</evidence>
<feature type="transmembrane region" description="Helical" evidence="1">
    <location>
        <begin position="37"/>
        <end position="55"/>
    </location>
</feature>
<dbReference type="OrthoDB" id="3229610at2759"/>